<dbReference type="HOGENOM" id="CLU_094523_0_0_5"/>
<dbReference type="Proteomes" id="UP000001492">
    <property type="component" value="Chromosome 1"/>
</dbReference>
<dbReference type="GO" id="GO:0003676">
    <property type="term" value="F:nucleic acid binding"/>
    <property type="evidence" value="ECO:0007669"/>
    <property type="project" value="InterPro"/>
</dbReference>
<evidence type="ECO:0000313" key="2">
    <source>
        <dbReference type="EMBL" id="ADU12020.1"/>
    </source>
</evidence>
<dbReference type="GO" id="GO:0008168">
    <property type="term" value="F:methyltransferase activity"/>
    <property type="evidence" value="ECO:0007669"/>
    <property type="project" value="InterPro"/>
</dbReference>
<dbReference type="STRING" id="573065.Astex_0322"/>
<organism evidence="2 3">
    <name type="scientific">Asticcacaulis excentricus (strain ATCC 15261 / DSM 4724 / KCTC 12464 / NCIMB 9791 / VKM B-1370 / CB 48)</name>
    <dbReference type="NCBI Taxonomy" id="573065"/>
    <lineage>
        <taxon>Bacteria</taxon>
        <taxon>Pseudomonadati</taxon>
        <taxon>Pseudomonadota</taxon>
        <taxon>Alphaproteobacteria</taxon>
        <taxon>Caulobacterales</taxon>
        <taxon>Caulobacteraceae</taxon>
        <taxon>Asticcacaulis</taxon>
    </lineage>
</organism>
<dbReference type="InterPro" id="IPR029063">
    <property type="entry name" value="SAM-dependent_MTases_sf"/>
</dbReference>
<dbReference type="PROSITE" id="PS00092">
    <property type="entry name" value="N6_MTASE"/>
    <property type="match status" value="1"/>
</dbReference>
<gene>
    <name evidence="2" type="ordered locus">Astex_0322</name>
</gene>
<dbReference type="SUPFAM" id="SSF53335">
    <property type="entry name" value="S-adenosyl-L-methionine-dependent methyltransferases"/>
    <property type="match status" value="1"/>
</dbReference>
<evidence type="ECO:0008006" key="4">
    <source>
        <dbReference type="Google" id="ProtNLM"/>
    </source>
</evidence>
<keyword evidence="3" id="KW-1185">Reference proteome</keyword>
<dbReference type="KEGG" id="aex:Astex_0322"/>
<evidence type="ECO:0000313" key="3">
    <source>
        <dbReference type="Proteomes" id="UP000001492"/>
    </source>
</evidence>
<dbReference type="Gene3D" id="3.40.50.150">
    <property type="entry name" value="Vaccinia Virus protein VP39"/>
    <property type="match status" value="1"/>
</dbReference>
<dbReference type="GO" id="GO:0032259">
    <property type="term" value="P:methylation"/>
    <property type="evidence" value="ECO:0007669"/>
    <property type="project" value="InterPro"/>
</dbReference>
<dbReference type="InterPro" id="IPR002052">
    <property type="entry name" value="DNA_methylase_N6_adenine_CS"/>
</dbReference>
<accession>E8RPP3</accession>
<dbReference type="AlphaFoldDB" id="E8RPP3"/>
<protein>
    <recommendedName>
        <fullName evidence="4">Methyltransferase</fullName>
    </recommendedName>
</protein>
<dbReference type="eggNOG" id="COG0827">
    <property type="taxonomic scope" value="Bacteria"/>
</dbReference>
<sequence>MEGVGRHADARSQRDFFVSEEDEALWLKLEYFPTPPWAVRAMAEQMPSVFQDPKLQRVFEPAAGRGHIYEPLRQIGLERGFEVRGQDIYAHDPAKGFAVGDFLFPGVTYPGVDVVVTNPPFKLAADFVQRGLEIAADVILLCRLSFLNTAARHDLHFNNSVGNLTTLLPCIERVPMVLGRYDPQASTATEYAWFHYRRGYTGAPVVKPIPPGSRTRHQRPEDVRI</sequence>
<proteinExistence type="predicted"/>
<reference evidence="3" key="1">
    <citation type="submission" date="2010-12" db="EMBL/GenBank/DDBJ databases">
        <title>Complete sequence of chromosome 1 of Asticcacaulis excentricus CB 48.</title>
        <authorList>
            <consortium name="US DOE Joint Genome Institute"/>
            <person name="Lucas S."/>
            <person name="Copeland A."/>
            <person name="Lapidus A."/>
            <person name="Cheng J.-F."/>
            <person name="Bruce D."/>
            <person name="Goodwin L."/>
            <person name="Pitluck S."/>
            <person name="Teshima H."/>
            <person name="Davenport K."/>
            <person name="Detter J.C."/>
            <person name="Han C."/>
            <person name="Tapia R."/>
            <person name="Land M."/>
            <person name="Hauser L."/>
            <person name="Jeffries C."/>
            <person name="Kyrpides N."/>
            <person name="Ivanova N."/>
            <person name="Ovchinnikova G."/>
            <person name="Brun Y.V."/>
            <person name="Woyke T."/>
        </authorList>
    </citation>
    <scope>NUCLEOTIDE SEQUENCE [LARGE SCALE GENOMIC DNA]</scope>
    <source>
        <strain evidence="3">ATCC 15261 / DSM 4724 / KCTC 12464 / NCIMB 9791 / VKM B-1370 / CB 48</strain>
    </source>
</reference>
<evidence type="ECO:0000256" key="1">
    <source>
        <dbReference type="SAM" id="MobiDB-lite"/>
    </source>
</evidence>
<dbReference type="EMBL" id="CP002395">
    <property type="protein sequence ID" value="ADU12020.1"/>
    <property type="molecule type" value="Genomic_DNA"/>
</dbReference>
<feature type="region of interest" description="Disordered" evidence="1">
    <location>
        <begin position="205"/>
        <end position="225"/>
    </location>
</feature>
<name>E8RPP3_ASTEC</name>